<evidence type="ECO:0000313" key="1">
    <source>
        <dbReference type="EMBL" id="CAJ1951015.1"/>
    </source>
</evidence>
<proteinExistence type="predicted"/>
<gene>
    <name evidence="1" type="ORF">AYBTSS11_LOCUS14554</name>
</gene>
<dbReference type="AlphaFoldDB" id="A0AA86SBP7"/>
<dbReference type="EMBL" id="OY731401">
    <property type="protein sequence ID" value="CAJ1951015.1"/>
    <property type="molecule type" value="Genomic_DNA"/>
</dbReference>
<dbReference type="Proteomes" id="UP001189624">
    <property type="component" value="Chromosome 4"/>
</dbReference>
<dbReference type="Gramene" id="rna-AYBTSS11_LOCUS14554">
    <property type="protein sequence ID" value="CAJ1951015.1"/>
    <property type="gene ID" value="gene-AYBTSS11_LOCUS14554"/>
</dbReference>
<evidence type="ECO:0000313" key="2">
    <source>
        <dbReference type="Proteomes" id="UP001189624"/>
    </source>
</evidence>
<sequence length="55" mass="6569">MLKTSVFRDSEVYDVPWGLNDCQFRWVLAKMRLREVLRVLVQLKCCMSIRNNVHA</sequence>
<protein>
    <submittedName>
        <fullName evidence="1">Uncharacterized protein</fullName>
    </submittedName>
</protein>
<keyword evidence="2" id="KW-1185">Reference proteome</keyword>
<accession>A0AA86SBP7</accession>
<reference evidence="1" key="1">
    <citation type="submission" date="2023-10" db="EMBL/GenBank/DDBJ databases">
        <authorList>
            <person name="Domelevo Entfellner J.-B."/>
        </authorList>
    </citation>
    <scope>NUCLEOTIDE SEQUENCE</scope>
</reference>
<name>A0AA86SBP7_9FABA</name>
<organism evidence="1 2">
    <name type="scientific">Sphenostylis stenocarpa</name>
    <dbReference type="NCBI Taxonomy" id="92480"/>
    <lineage>
        <taxon>Eukaryota</taxon>
        <taxon>Viridiplantae</taxon>
        <taxon>Streptophyta</taxon>
        <taxon>Embryophyta</taxon>
        <taxon>Tracheophyta</taxon>
        <taxon>Spermatophyta</taxon>
        <taxon>Magnoliopsida</taxon>
        <taxon>eudicotyledons</taxon>
        <taxon>Gunneridae</taxon>
        <taxon>Pentapetalae</taxon>
        <taxon>rosids</taxon>
        <taxon>fabids</taxon>
        <taxon>Fabales</taxon>
        <taxon>Fabaceae</taxon>
        <taxon>Papilionoideae</taxon>
        <taxon>50 kb inversion clade</taxon>
        <taxon>NPAAA clade</taxon>
        <taxon>indigoferoid/millettioid clade</taxon>
        <taxon>Phaseoleae</taxon>
        <taxon>Sphenostylis</taxon>
    </lineage>
</organism>